<evidence type="ECO:0000256" key="1">
    <source>
        <dbReference type="ARBA" id="ARBA00009320"/>
    </source>
</evidence>
<protein>
    <submittedName>
        <fullName evidence="2">Aminotransferase</fullName>
    </submittedName>
</protein>
<dbReference type="Gene3D" id="3.30.470.10">
    <property type="match status" value="1"/>
</dbReference>
<name>A0A0R0DQA1_9GAMM</name>
<dbReference type="PANTHER" id="PTHR42743:SF2">
    <property type="entry name" value="AMINODEOXYCHORISMATE LYASE"/>
    <property type="match status" value="1"/>
</dbReference>
<accession>A0A0R0DQA1</accession>
<evidence type="ECO:0000313" key="2">
    <source>
        <dbReference type="EMBL" id="KRG83712.1"/>
    </source>
</evidence>
<comment type="caution">
    <text evidence="2">The sequence shown here is derived from an EMBL/GenBank/DDBJ whole genome shotgun (WGS) entry which is preliminary data.</text>
</comment>
<dbReference type="Pfam" id="PF01063">
    <property type="entry name" value="Aminotran_4"/>
    <property type="match status" value="1"/>
</dbReference>
<sequence>MSRLFCNGEPLDAALAGAALVNYGHFTSMQVRGGAVQGRALHLQRLQQGTRELFDAALDEAQLRAWLRQALARCGMQDASLRITVFSRDFDFRQPLRAVPVDVLVAVSGPATAPAVARTALPVHYERESPHIKHVGTFPLFHHRRQAMRTGFDDALFVDMAGNVSEGSTWNLALWNGACVTWPQAAALRGVTEQLLGAGLEALGQAQCRRCIALDALAAFTGAAACNATGLWPLGRIGGQAFTQSEELLQQLRQAKAQAPWQPL</sequence>
<keyword evidence="2" id="KW-0032">Aminotransferase</keyword>
<dbReference type="PANTHER" id="PTHR42743">
    <property type="entry name" value="AMINO-ACID AMINOTRANSFERASE"/>
    <property type="match status" value="1"/>
</dbReference>
<dbReference type="InterPro" id="IPR043131">
    <property type="entry name" value="BCAT-like_N"/>
</dbReference>
<dbReference type="InterPro" id="IPR036038">
    <property type="entry name" value="Aminotransferase-like"/>
</dbReference>
<dbReference type="PATRIC" id="fig|659018.3.peg.2332"/>
<dbReference type="STRING" id="659018.ABB34_11140"/>
<evidence type="ECO:0000313" key="3">
    <source>
        <dbReference type="Proteomes" id="UP000050940"/>
    </source>
</evidence>
<dbReference type="EMBL" id="LDJP01000065">
    <property type="protein sequence ID" value="KRG83712.1"/>
    <property type="molecule type" value="Genomic_DNA"/>
</dbReference>
<dbReference type="InterPro" id="IPR050571">
    <property type="entry name" value="Class-IV_PLP-Dep_Aminotrnsfr"/>
</dbReference>
<comment type="similarity">
    <text evidence="1">Belongs to the class-IV pyridoxal-phosphate-dependent aminotransferase family.</text>
</comment>
<dbReference type="AlphaFoldDB" id="A0A0R0DQA1"/>
<dbReference type="SUPFAM" id="SSF56752">
    <property type="entry name" value="D-aminoacid aminotransferase-like PLP-dependent enzymes"/>
    <property type="match status" value="1"/>
</dbReference>
<dbReference type="GO" id="GO:0008696">
    <property type="term" value="F:4-amino-4-deoxychorismate lyase activity"/>
    <property type="evidence" value="ECO:0007669"/>
    <property type="project" value="TreeGrafter"/>
</dbReference>
<dbReference type="NCBIfam" id="NF006734">
    <property type="entry name" value="PRK09266.1"/>
    <property type="match status" value="1"/>
</dbReference>
<dbReference type="RefSeq" id="WP_245625440.1">
    <property type="nucleotide sequence ID" value="NZ_LDJP01000065.1"/>
</dbReference>
<keyword evidence="2" id="KW-0808">Transferase</keyword>
<proteinExistence type="inferred from homology"/>
<dbReference type="Gene3D" id="3.20.10.10">
    <property type="entry name" value="D-amino Acid Aminotransferase, subunit A, domain 2"/>
    <property type="match status" value="1"/>
</dbReference>
<dbReference type="GO" id="GO:0008483">
    <property type="term" value="F:transaminase activity"/>
    <property type="evidence" value="ECO:0007669"/>
    <property type="project" value="UniProtKB-KW"/>
</dbReference>
<reference evidence="2 3" key="1">
    <citation type="submission" date="2015-05" db="EMBL/GenBank/DDBJ databases">
        <title>Genome sequencing and analysis of members of genus Stenotrophomonas.</title>
        <authorList>
            <person name="Patil P.P."/>
            <person name="Midha S."/>
            <person name="Patil P.B."/>
        </authorList>
    </citation>
    <scope>NUCLEOTIDE SEQUENCE [LARGE SCALE GENOMIC DNA]</scope>
    <source>
        <strain evidence="2 3">JCM 16244</strain>
    </source>
</reference>
<keyword evidence="3" id="KW-1185">Reference proteome</keyword>
<dbReference type="Proteomes" id="UP000050940">
    <property type="component" value="Unassembled WGS sequence"/>
</dbReference>
<organism evidence="2 3">
    <name type="scientific">Stenotrophomonas daejeonensis</name>
    <dbReference type="NCBI Taxonomy" id="659018"/>
    <lineage>
        <taxon>Bacteria</taxon>
        <taxon>Pseudomonadati</taxon>
        <taxon>Pseudomonadota</taxon>
        <taxon>Gammaproteobacteria</taxon>
        <taxon>Lysobacterales</taxon>
        <taxon>Lysobacteraceae</taxon>
        <taxon>Stenotrophomonas</taxon>
    </lineage>
</organism>
<dbReference type="InterPro" id="IPR001544">
    <property type="entry name" value="Aminotrans_IV"/>
</dbReference>
<dbReference type="GO" id="GO:0005829">
    <property type="term" value="C:cytosol"/>
    <property type="evidence" value="ECO:0007669"/>
    <property type="project" value="TreeGrafter"/>
</dbReference>
<dbReference type="InterPro" id="IPR043132">
    <property type="entry name" value="BCAT-like_C"/>
</dbReference>
<gene>
    <name evidence="2" type="ORF">ABB34_11140</name>
</gene>
<dbReference type="GO" id="GO:0008153">
    <property type="term" value="P:4-aminobenzoate biosynthetic process"/>
    <property type="evidence" value="ECO:0007669"/>
    <property type="project" value="TreeGrafter"/>
</dbReference>